<geneLocation type="plasmid" evidence="1 2">
    <name>pFA3</name>
</geneLocation>
<dbReference type="RefSeq" id="WP_338395424.1">
    <property type="nucleotide sequence ID" value="NZ_AP025317.1"/>
</dbReference>
<name>A0AAU9D7R0_9BACT</name>
<protein>
    <submittedName>
        <fullName evidence="1">Uncharacterized protein</fullName>
    </submittedName>
</protein>
<keyword evidence="2" id="KW-1185">Reference proteome</keyword>
<evidence type="ECO:0000313" key="1">
    <source>
        <dbReference type="EMBL" id="BDD12053.1"/>
    </source>
</evidence>
<proteinExistence type="predicted"/>
<reference evidence="1 2" key="1">
    <citation type="submission" date="2021-12" db="EMBL/GenBank/DDBJ databases">
        <title>Genome sequencing of bacteria with rrn-lacking chromosome and rrn-plasmid.</title>
        <authorList>
            <person name="Anda M."/>
            <person name="Iwasaki W."/>
        </authorList>
    </citation>
    <scope>NUCLEOTIDE SEQUENCE [LARGE SCALE GENOMIC DNA]</scope>
    <source>
        <strain evidence="1 2">DSM 100852</strain>
        <plasmid evidence="1 2">pFA3</plasmid>
    </source>
</reference>
<sequence length="307" mass="35728">MPTEANHIAKFLGGAMDVGLTRHLPANLKAQPRYAESAVILPALKHPPCHRLLPVGGQEPTPEQAAFRLDILRTVGAMFIKARRTLGLKLEWVDNPTEATARAEDILSLLQLRRYHLRAQELHTLFDFALMGHYGKVYDINQSTVADWIGQYLVCPERKEAQRLHLQASEEEEYRQRKAKQRALRDTTYTELRISFIRIINHWKTDLADPGEALRPEQIPNIPTDPKTQAPQIEAWWRRVWYGRFLDADLIKWPHQQKVRTYNQIKAQNPRHPDPKTLYWRHAMKHHIAQILNTQPNPETYLQKHGI</sequence>
<organism evidence="1 2">
    <name type="scientific">Fulvitalea axinellae</name>
    <dbReference type="NCBI Taxonomy" id="1182444"/>
    <lineage>
        <taxon>Bacteria</taxon>
        <taxon>Pseudomonadati</taxon>
        <taxon>Bacteroidota</taxon>
        <taxon>Cytophagia</taxon>
        <taxon>Cytophagales</taxon>
        <taxon>Persicobacteraceae</taxon>
        <taxon>Fulvitalea</taxon>
    </lineage>
</organism>
<accession>A0AAU9D7R0</accession>
<dbReference type="AlphaFoldDB" id="A0AAU9D7R0"/>
<dbReference type="Proteomes" id="UP001348817">
    <property type="component" value="Plasmid pFA3"/>
</dbReference>
<evidence type="ECO:0000313" key="2">
    <source>
        <dbReference type="Proteomes" id="UP001348817"/>
    </source>
</evidence>
<keyword evidence="1" id="KW-0614">Plasmid</keyword>
<dbReference type="KEGG" id="fax:FUAX_44850"/>
<dbReference type="EMBL" id="AP025317">
    <property type="protein sequence ID" value="BDD12053.1"/>
    <property type="molecule type" value="Genomic_DNA"/>
</dbReference>
<gene>
    <name evidence="1" type="ORF">FUAX_44850</name>
</gene>